<dbReference type="Proteomes" id="UP000029646">
    <property type="component" value="Unassembled WGS sequence"/>
</dbReference>
<dbReference type="SMART" id="SM00631">
    <property type="entry name" value="Zn_pept"/>
    <property type="match status" value="1"/>
</dbReference>
<dbReference type="GO" id="GO:0008270">
    <property type="term" value="F:zinc ion binding"/>
    <property type="evidence" value="ECO:0007669"/>
    <property type="project" value="InterPro"/>
</dbReference>
<reference evidence="9 10" key="1">
    <citation type="journal article" date="2014" name="Genome Announc.">
        <title>Draft Genome Sequence of Marine Flavobacterium Jejuia pallidilutea Strain 11shimoA1 and Pigmentation Mutants.</title>
        <authorList>
            <person name="Takatani N."/>
            <person name="Nakanishi M."/>
            <person name="Meirelles P."/>
            <person name="Mino S."/>
            <person name="Suda W."/>
            <person name="Oshima K."/>
            <person name="Hattori M."/>
            <person name="Ohkuma M."/>
            <person name="Hosokawa M."/>
            <person name="Miyashita K."/>
            <person name="Thompson F.L."/>
            <person name="Niwa A."/>
            <person name="Sawabe T."/>
            <person name="Sawabe T."/>
        </authorList>
    </citation>
    <scope>NUCLEOTIDE SEQUENCE [LARGE SCALE GENOMIC DNA]</scope>
    <source>
        <strain evidence="10">JCM19302</strain>
    </source>
</reference>
<comment type="caution">
    <text evidence="7">Lacks conserved residue(s) required for the propagation of feature annotation.</text>
</comment>
<evidence type="ECO:0000256" key="6">
    <source>
        <dbReference type="ARBA" id="ARBA00023049"/>
    </source>
</evidence>
<dbReference type="InterPro" id="IPR033810">
    <property type="entry name" value="Carboxypeptidase_T"/>
</dbReference>
<evidence type="ECO:0000256" key="4">
    <source>
        <dbReference type="ARBA" id="ARBA00022801"/>
    </source>
</evidence>
<name>A0A090W5T0_9FLAO</name>
<sequence>MKKITSLKVVILLLFNLFINYSFSQTTNESAKRVAIPNPSILTLQNIQKAGIDLSCGPKFVNNNLHLELSYEELLLLDNNGISYNVLINDLTTYYKEKFANELPLAKAALKQEQQIAALKKASKTLSKKSSLIDNPAQHDECSEIDWAVPSNFKLGSMGGGFTLSEAYAELDLMRTLYPNLISVRTDASTTNRKTHGNSTGSTTWAGQPVYYVRISDNPDIDEPNEPETLITGAMHAREIVSVMNTFYFMWYILENYSTDPFIKNMVDNHEIYLIPISNPDGYRWNEVIAPGGGGLQRKNLRPGVADNGTTNSSNNVRGVDLNRNFNYYWGWDNSGSSPTTSSQTYRGPSAGSEPETKIVQEFIASHDIKVAVNHHGGLNSIITSSYNGSVSATDSGREDEYAKICHDLTQYNRYVYGSAPNTLYEANGDVNDWMLGGPNVTSGGQTSSGSGKDVLALTPENGDDFWPAISEISDLSSEHENEFNISNVFW</sequence>
<dbReference type="Pfam" id="PF00246">
    <property type="entry name" value="Peptidase_M14"/>
    <property type="match status" value="1"/>
</dbReference>
<proteinExistence type="inferred from homology"/>
<keyword evidence="6" id="KW-0482">Metalloprotease</keyword>
<dbReference type="EC" id="3.4.17.18" evidence="9"/>
<dbReference type="GO" id="GO:0005615">
    <property type="term" value="C:extracellular space"/>
    <property type="evidence" value="ECO:0007669"/>
    <property type="project" value="TreeGrafter"/>
</dbReference>
<evidence type="ECO:0000256" key="7">
    <source>
        <dbReference type="PROSITE-ProRule" id="PRU01379"/>
    </source>
</evidence>
<keyword evidence="3" id="KW-0645">Protease</keyword>
<accession>A0A090W5T0</accession>
<dbReference type="GO" id="GO:0006508">
    <property type="term" value="P:proteolysis"/>
    <property type="evidence" value="ECO:0007669"/>
    <property type="project" value="UniProtKB-KW"/>
</dbReference>
<dbReference type="GO" id="GO:0004181">
    <property type="term" value="F:metallocarboxypeptidase activity"/>
    <property type="evidence" value="ECO:0007669"/>
    <property type="project" value="InterPro"/>
</dbReference>
<dbReference type="EMBL" id="BBNS01000008">
    <property type="protein sequence ID" value="GAL70809.1"/>
    <property type="molecule type" value="Genomic_DNA"/>
</dbReference>
<dbReference type="PANTHER" id="PTHR11705">
    <property type="entry name" value="PROTEASE FAMILY M14 CARBOXYPEPTIDASE A,B"/>
    <property type="match status" value="1"/>
</dbReference>
<dbReference type="Gene3D" id="3.40.630.10">
    <property type="entry name" value="Zn peptidases"/>
    <property type="match status" value="1"/>
</dbReference>
<dbReference type="CDD" id="cd03859">
    <property type="entry name" value="M14_CPT"/>
    <property type="match status" value="1"/>
</dbReference>
<comment type="caution">
    <text evidence="9">The sequence shown here is derived from an EMBL/GenBank/DDBJ whole genome shotgun (WGS) entry which is preliminary data.</text>
</comment>
<dbReference type="SUPFAM" id="SSF53187">
    <property type="entry name" value="Zn-dependent exopeptidases"/>
    <property type="match status" value="1"/>
</dbReference>
<dbReference type="RefSeq" id="WP_052414936.1">
    <property type="nucleotide sequence ID" value="NZ_BBNS01000008.1"/>
</dbReference>
<evidence type="ECO:0000256" key="1">
    <source>
        <dbReference type="ARBA" id="ARBA00001947"/>
    </source>
</evidence>
<dbReference type="PROSITE" id="PS52035">
    <property type="entry name" value="PEPTIDASE_M14"/>
    <property type="match status" value="1"/>
</dbReference>
<feature type="domain" description="Peptidase M14" evidence="8">
    <location>
        <begin position="160"/>
        <end position="491"/>
    </location>
</feature>
<keyword evidence="4 9" id="KW-0378">Hydrolase</keyword>
<organism evidence="9 10">
    <name type="scientific">Jejuia pallidilutea</name>
    <dbReference type="NCBI Taxonomy" id="504487"/>
    <lineage>
        <taxon>Bacteria</taxon>
        <taxon>Pseudomonadati</taxon>
        <taxon>Bacteroidota</taxon>
        <taxon>Flavobacteriia</taxon>
        <taxon>Flavobacteriales</taxon>
        <taxon>Flavobacteriaceae</taxon>
        <taxon>Jejuia</taxon>
    </lineage>
</organism>
<comment type="similarity">
    <text evidence="2 7">Belongs to the peptidase M14 family.</text>
</comment>
<keyword evidence="9" id="KW-0121">Carboxypeptidase</keyword>
<keyword evidence="5" id="KW-0862">Zinc</keyword>
<dbReference type="AlphaFoldDB" id="A0A090W5T0"/>
<dbReference type="PANTHER" id="PTHR11705:SF143">
    <property type="entry name" value="SLL0236 PROTEIN"/>
    <property type="match status" value="1"/>
</dbReference>
<comment type="cofactor">
    <cofactor evidence="1">
        <name>Zn(2+)</name>
        <dbReference type="ChEBI" id="CHEBI:29105"/>
    </cofactor>
</comment>
<gene>
    <name evidence="9" type="ORF">JCM19302_1972</name>
</gene>
<dbReference type="InterPro" id="IPR000834">
    <property type="entry name" value="Peptidase_M14"/>
</dbReference>
<protein>
    <submittedName>
        <fullName evidence="9">Carboxypeptidase T</fullName>
        <ecNumber evidence="9">3.4.17.18</ecNumber>
    </submittedName>
</protein>
<evidence type="ECO:0000313" key="10">
    <source>
        <dbReference type="Proteomes" id="UP000029646"/>
    </source>
</evidence>
<evidence type="ECO:0000256" key="5">
    <source>
        <dbReference type="ARBA" id="ARBA00022833"/>
    </source>
</evidence>
<evidence type="ECO:0000256" key="2">
    <source>
        <dbReference type="ARBA" id="ARBA00005988"/>
    </source>
</evidence>
<evidence type="ECO:0000256" key="3">
    <source>
        <dbReference type="ARBA" id="ARBA00022670"/>
    </source>
</evidence>
<evidence type="ECO:0000259" key="8">
    <source>
        <dbReference type="PROSITE" id="PS52035"/>
    </source>
</evidence>
<evidence type="ECO:0000313" key="9">
    <source>
        <dbReference type="EMBL" id="GAL70809.1"/>
    </source>
</evidence>